<protein>
    <submittedName>
        <fullName evidence="12">Uncharacterized protein</fullName>
    </submittedName>
</protein>
<evidence type="ECO:0000256" key="9">
    <source>
        <dbReference type="ARBA" id="ARBA00023157"/>
    </source>
</evidence>
<comment type="cofactor">
    <cofactor evidence="1">
        <name>Cu(2+)</name>
        <dbReference type="ChEBI" id="CHEBI:29036"/>
    </cofactor>
</comment>
<dbReference type="GO" id="GO:0046872">
    <property type="term" value="F:metal ion binding"/>
    <property type="evidence" value="ECO:0007669"/>
    <property type="project" value="UniProtKB-KW"/>
</dbReference>
<dbReference type="Pfam" id="PF22810">
    <property type="entry name" value="LPMO_AA14"/>
    <property type="match status" value="1"/>
</dbReference>
<evidence type="ECO:0000256" key="1">
    <source>
        <dbReference type="ARBA" id="ARBA00001973"/>
    </source>
</evidence>
<name>A0A0C9VH96_SPHS4</name>
<proteinExistence type="inferred from homology"/>
<dbReference type="GO" id="GO:0004497">
    <property type="term" value="F:monooxygenase activity"/>
    <property type="evidence" value="ECO:0007669"/>
    <property type="project" value="UniProtKB-KW"/>
</dbReference>
<evidence type="ECO:0000256" key="7">
    <source>
        <dbReference type="ARBA" id="ARBA00023008"/>
    </source>
</evidence>
<accession>A0A0C9VH96</accession>
<keyword evidence="13" id="KW-1185">Reference proteome</keyword>
<dbReference type="EMBL" id="KN837173">
    <property type="protein sequence ID" value="KIJ36910.1"/>
    <property type="molecule type" value="Genomic_DNA"/>
</dbReference>
<sequence length="224" mass="24580">MELPAGKTITVELAGNGAFSSMGQHPDAFWPGGAGNTLDESSVDRNFWNNGTAGNLHTTGHADISGCALSIAYTDDPRVVRPDDMVIFSVQQECVWHRDTLFDIPAKMPPCPNGKCMCSWWCIHNSNGSTDQISQTAFQCNITYVPGQEISHTPVGNPVPPVKCDDDKSTCIRGPKMPMYWKNTECNNMHEPDGSAPSYNNKYGFFQGAQDDIFQTINTSNYTC</sequence>
<dbReference type="InterPro" id="IPR054497">
    <property type="entry name" value="LPMO_AA14"/>
</dbReference>
<evidence type="ECO:0000256" key="4">
    <source>
        <dbReference type="ARBA" id="ARBA00022723"/>
    </source>
</evidence>
<keyword evidence="6" id="KW-0560">Oxidoreductase</keyword>
<keyword evidence="7" id="KW-0186">Copper</keyword>
<keyword evidence="3" id="KW-0964">Secreted</keyword>
<dbReference type="AlphaFoldDB" id="A0A0C9VH96"/>
<keyword evidence="9" id="KW-1015">Disulfide bond</keyword>
<dbReference type="GO" id="GO:0005576">
    <property type="term" value="C:extracellular region"/>
    <property type="evidence" value="ECO:0007669"/>
    <property type="project" value="UniProtKB-SubCell"/>
</dbReference>
<dbReference type="OrthoDB" id="2019572at2759"/>
<evidence type="ECO:0000256" key="5">
    <source>
        <dbReference type="ARBA" id="ARBA00022729"/>
    </source>
</evidence>
<keyword evidence="5" id="KW-0732">Signal</keyword>
<comment type="similarity">
    <text evidence="11">Belongs to the polysaccharide monooxygenase AA14 family.</text>
</comment>
<evidence type="ECO:0000256" key="8">
    <source>
        <dbReference type="ARBA" id="ARBA00023033"/>
    </source>
</evidence>
<reference evidence="12 13" key="1">
    <citation type="submission" date="2014-06" db="EMBL/GenBank/DDBJ databases">
        <title>Evolutionary Origins and Diversification of the Mycorrhizal Mutualists.</title>
        <authorList>
            <consortium name="DOE Joint Genome Institute"/>
            <consortium name="Mycorrhizal Genomics Consortium"/>
            <person name="Kohler A."/>
            <person name="Kuo A."/>
            <person name="Nagy L.G."/>
            <person name="Floudas D."/>
            <person name="Copeland A."/>
            <person name="Barry K.W."/>
            <person name="Cichocki N."/>
            <person name="Veneault-Fourrey C."/>
            <person name="LaButti K."/>
            <person name="Lindquist E.A."/>
            <person name="Lipzen A."/>
            <person name="Lundell T."/>
            <person name="Morin E."/>
            <person name="Murat C."/>
            <person name="Riley R."/>
            <person name="Ohm R."/>
            <person name="Sun H."/>
            <person name="Tunlid A."/>
            <person name="Henrissat B."/>
            <person name="Grigoriev I.V."/>
            <person name="Hibbett D.S."/>
            <person name="Martin F."/>
        </authorList>
    </citation>
    <scope>NUCLEOTIDE SEQUENCE [LARGE SCALE GENOMIC DNA]</scope>
    <source>
        <strain evidence="12 13">SS14</strain>
    </source>
</reference>
<dbReference type="Proteomes" id="UP000054279">
    <property type="component" value="Unassembled WGS sequence"/>
</dbReference>
<keyword evidence="10" id="KW-0325">Glycoprotein</keyword>
<feature type="non-terminal residue" evidence="12">
    <location>
        <position position="224"/>
    </location>
</feature>
<dbReference type="HOGENOM" id="CLU_030284_1_0_1"/>
<evidence type="ECO:0000313" key="13">
    <source>
        <dbReference type="Proteomes" id="UP000054279"/>
    </source>
</evidence>
<gene>
    <name evidence="12" type="ORF">M422DRAFT_781971</name>
</gene>
<evidence type="ECO:0000313" key="12">
    <source>
        <dbReference type="EMBL" id="KIJ36910.1"/>
    </source>
</evidence>
<keyword evidence="8" id="KW-0503">Monooxygenase</keyword>
<comment type="subcellular location">
    <subcellularLocation>
        <location evidence="2">Secreted</location>
    </subcellularLocation>
</comment>
<evidence type="ECO:0000256" key="2">
    <source>
        <dbReference type="ARBA" id="ARBA00004613"/>
    </source>
</evidence>
<keyword evidence="4" id="KW-0479">Metal-binding</keyword>
<evidence type="ECO:0000256" key="6">
    <source>
        <dbReference type="ARBA" id="ARBA00023002"/>
    </source>
</evidence>
<organism evidence="12 13">
    <name type="scientific">Sphaerobolus stellatus (strain SS14)</name>
    <dbReference type="NCBI Taxonomy" id="990650"/>
    <lineage>
        <taxon>Eukaryota</taxon>
        <taxon>Fungi</taxon>
        <taxon>Dikarya</taxon>
        <taxon>Basidiomycota</taxon>
        <taxon>Agaricomycotina</taxon>
        <taxon>Agaricomycetes</taxon>
        <taxon>Phallomycetidae</taxon>
        <taxon>Geastrales</taxon>
        <taxon>Sphaerobolaceae</taxon>
        <taxon>Sphaerobolus</taxon>
    </lineage>
</organism>
<evidence type="ECO:0000256" key="10">
    <source>
        <dbReference type="ARBA" id="ARBA00023180"/>
    </source>
</evidence>
<evidence type="ECO:0000256" key="11">
    <source>
        <dbReference type="ARBA" id="ARBA00046340"/>
    </source>
</evidence>
<evidence type="ECO:0000256" key="3">
    <source>
        <dbReference type="ARBA" id="ARBA00022525"/>
    </source>
</evidence>